<dbReference type="AlphaFoldDB" id="A0A5E5R4V0"/>
<evidence type="ECO:0000313" key="1">
    <source>
        <dbReference type="EMBL" id="VVH83466.1"/>
    </source>
</evidence>
<organism evidence="1">
    <name type="scientific">Pseudomonas aeruginosa</name>
    <dbReference type="NCBI Taxonomy" id="287"/>
    <lineage>
        <taxon>Bacteria</taxon>
        <taxon>Pseudomonadati</taxon>
        <taxon>Pseudomonadota</taxon>
        <taxon>Gammaproteobacteria</taxon>
        <taxon>Pseudomonadales</taxon>
        <taxon>Pseudomonadaceae</taxon>
        <taxon>Pseudomonas</taxon>
    </lineage>
</organism>
<sequence length="178" mass="19890">MPFAVTGEAARVDLLLFVHRVRGLVPGLYWLDRSGLRRPPMREDFLWQHVDPELPLYLLQEGDARALSAYLSCQQDIAGDGCVALAMLAHLGAALEEGPWCYPRLYWECGQVGQLLYLEAEAAGLSGTGIGCYYDPLVHELLGLTDESMASLYHFTLGRAVWDTRLCNMPAYPAMRRD</sequence>
<dbReference type="EMBL" id="LR700248">
    <property type="protein sequence ID" value="VVH83466.1"/>
    <property type="molecule type" value="Genomic_DNA"/>
</dbReference>
<dbReference type="InterPro" id="IPR000415">
    <property type="entry name" value="Nitroreductase-like"/>
</dbReference>
<reference evidence="1" key="1">
    <citation type="submission" date="2019-09" db="EMBL/GenBank/DDBJ databases">
        <authorList>
            <person name="Gross C."/>
            <person name="Bohn E."/>
        </authorList>
    </citation>
    <scope>NUCLEOTIDE SEQUENCE</scope>
    <source>
        <strain evidence="1">ID40</strain>
    </source>
</reference>
<gene>
    <name evidence="1" type="ORF">TUEID40_04661</name>
</gene>
<proteinExistence type="predicted"/>
<dbReference type="PANTHER" id="PTHR42741">
    <property type="entry name" value="NITROREDUCTASE FAMILY PROTEIN"/>
    <property type="match status" value="1"/>
</dbReference>
<dbReference type="PANTHER" id="PTHR42741:SF3">
    <property type="entry name" value="NITROREDUCTASE FAMILY PROTEIN"/>
    <property type="match status" value="1"/>
</dbReference>
<name>A0A5E5R4V0_PSEAI</name>
<protein>
    <recommendedName>
        <fullName evidence="2">SagB/ThcOx family dehydrogenase</fullName>
    </recommendedName>
</protein>
<evidence type="ECO:0008006" key="2">
    <source>
        <dbReference type="Google" id="ProtNLM"/>
    </source>
</evidence>
<dbReference type="Gene3D" id="3.40.109.10">
    <property type="entry name" value="NADH Oxidase"/>
    <property type="match status" value="1"/>
</dbReference>
<accession>A0A5E5R4V0</accession>
<dbReference type="SUPFAM" id="SSF55469">
    <property type="entry name" value="FMN-dependent nitroreductase-like"/>
    <property type="match status" value="1"/>
</dbReference>
<dbReference type="GO" id="GO:0016491">
    <property type="term" value="F:oxidoreductase activity"/>
    <property type="evidence" value="ECO:0007669"/>
    <property type="project" value="InterPro"/>
</dbReference>